<feature type="domain" description="Metallo-beta-lactamase" evidence="1">
    <location>
        <begin position="77"/>
        <end position="237"/>
    </location>
</feature>
<dbReference type="SMART" id="SM00849">
    <property type="entry name" value="Lactamase_B"/>
    <property type="match status" value="1"/>
</dbReference>
<dbReference type="EMBL" id="LWBP01000229">
    <property type="protein sequence ID" value="OQP49264.1"/>
    <property type="molecule type" value="Genomic_DNA"/>
</dbReference>
<keyword evidence="2" id="KW-0378">Hydrolase</keyword>
<dbReference type="Gene3D" id="3.60.15.10">
    <property type="entry name" value="Ribonuclease Z/Hydroxyacylglutathione hydrolase-like"/>
    <property type="match status" value="1"/>
</dbReference>
<gene>
    <name evidence="2" type="ORF">A4R26_30935</name>
</gene>
<dbReference type="SUPFAM" id="SSF56281">
    <property type="entry name" value="Metallo-hydrolase/oxidoreductase"/>
    <property type="match status" value="1"/>
</dbReference>
<reference evidence="3" key="1">
    <citation type="submission" date="2016-04" db="EMBL/GenBank/DDBJ databases">
        <authorList>
            <person name="Chen L."/>
            <person name="Zhuang W."/>
            <person name="Wang G."/>
        </authorList>
    </citation>
    <scope>NUCLEOTIDE SEQUENCE [LARGE SCALE GENOMIC DNA]</scope>
    <source>
        <strain evidence="3">208</strain>
    </source>
</reference>
<evidence type="ECO:0000313" key="2">
    <source>
        <dbReference type="EMBL" id="OQP49264.1"/>
    </source>
</evidence>
<dbReference type="InterPro" id="IPR036866">
    <property type="entry name" value="RibonucZ/Hydroxyglut_hydro"/>
</dbReference>
<dbReference type="PANTHER" id="PTHR36839:SF1">
    <property type="entry name" value="METALLO-BETA-LACTAMASE FAMILY PROTEIN (AFU_ORTHOLOGUE AFUA_5G12770)"/>
    <property type="match status" value="1"/>
</dbReference>
<proteinExistence type="predicted"/>
<dbReference type="InterPro" id="IPR001279">
    <property type="entry name" value="Metallo-B-lactamas"/>
</dbReference>
<sequence>MIISPSAKNICHTCGVRYGTSIIPAICEICADDRQYIGFTGQVWTSYNELAAKSSIRFSRLLSTIYDLRITPSFAIAQKAHLVLSSSGNVLWDCLPFIDDQTIAFIRSLGGISAIAISHPHYYSLMQDWATAFDCPIYLHASDKEWIRDPGGYIELWSGASKTLWDNISIVHVGGHFAGSTILHLPDHGRAGCLLTGDSIYVAPSRRHMAFMYSYPNCIPLPKKDLELIYDRVHPLHFDAMYGAFEWMNIAEGARTIFEKSISRSLSIFKF</sequence>
<accession>A0A1V9ETN0</accession>
<dbReference type="OrthoDB" id="2373347at2"/>
<evidence type="ECO:0000313" key="3">
    <source>
        <dbReference type="Proteomes" id="UP000192276"/>
    </source>
</evidence>
<dbReference type="PANTHER" id="PTHR36839">
    <property type="entry name" value="METALLO-BETA-LACTAMASE FAMILY PROTEIN (AFU_ORTHOLOGUE AFUA_5G12770)"/>
    <property type="match status" value="1"/>
</dbReference>
<dbReference type="RefSeq" id="WP_081170190.1">
    <property type="nucleotide sequence ID" value="NZ_LWBP01000229.1"/>
</dbReference>
<name>A0A1V9ETN0_9BACT</name>
<dbReference type="STRING" id="550983.A4R26_30935"/>
<evidence type="ECO:0000259" key="1">
    <source>
        <dbReference type="SMART" id="SM00849"/>
    </source>
</evidence>
<dbReference type="Proteomes" id="UP000192276">
    <property type="component" value="Unassembled WGS sequence"/>
</dbReference>
<comment type="caution">
    <text evidence="2">The sequence shown here is derived from an EMBL/GenBank/DDBJ whole genome shotgun (WGS) entry which is preliminary data.</text>
</comment>
<protein>
    <submittedName>
        <fullName evidence="2">MBL fold metallo-hydrolase</fullName>
    </submittedName>
</protein>
<organism evidence="2 3">
    <name type="scientific">Niastella populi</name>
    <dbReference type="NCBI Taxonomy" id="550983"/>
    <lineage>
        <taxon>Bacteria</taxon>
        <taxon>Pseudomonadati</taxon>
        <taxon>Bacteroidota</taxon>
        <taxon>Chitinophagia</taxon>
        <taxon>Chitinophagales</taxon>
        <taxon>Chitinophagaceae</taxon>
        <taxon>Niastella</taxon>
    </lineage>
</organism>
<keyword evidence="3" id="KW-1185">Reference proteome</keyword>
<dbReference type="AlphaFoldDB" id="A0A1V9ETN0"/>
<dbReference type="GO" id="GO:0016787">
    <property type="term" value="F:hydrolase activity"/>
    <property type="evidence" value="ECO:0007669"/>
    <property type="project" value="UniProtKB-KW"/>
</dbReference>